<evidence type="ECO:0000256" key="1">
    <source>
        <dbReference type="ARBA" id="ARBA00022723"/>
    </source>
</evidence>
<organism evidence="7 8">
    <name type="scientific">Bugula neritina</name>
    <name type="common">Brown bryozoan</name>
    <name type="synonym">Sertularia neritina</name>
    <dbReference type="NCBI Taxonomy" id="10212"/>
    <lineage>
        <taxon>Eukaryota</taxon>
        <taxon>Metazoa</taxon>
        <taxon>Spiralia</taxon>
        <taxon>Lophotrochozoa</taxon>
        <taxon>Bryozoa</taxon>
        <taxon>Gymnolaemata</taxon>
        <taxon>Cheilostomatida</taxon>
        <taxon>Flustrina</taxon>
        <taxon>Buguloidea</taxon>
        <taxon>Bugulidae</taxon>
        <taxon>Bugula</taxon>
    </lineage>
</organism>
<name>A0A7J7KJY1_BUGNE</name>
<evidence type="ECO:0000313" key="7">
    <source>
        <dbReference type="EMBL" id="KAF6037636.1"/>
    </source>
</evidence>
<dbReference type="GO" id="GO:0000981">
    <property type="term" value="F:DNA-binding transcription factor activity, RNA polymerase II-specific"/>
    <property type="evidence" value="ECO:0007669"/>
    <property type="project" value="TreeGrafter"/>
</dbReference>
<feature type="domain" description="C2H2-type" evidence="6">
    <location>
        <begin position="254"/>
        <end position="281"/>
    </location>
</feature>
<gene>
    <name evidence="7" type="ORF">EB796_004071</name>
</gene>
<keyword evidence="4" id="KW-0862">Zinc</keyword>
<evidence type="ECO:0000313" key="8">
    <source>
        <dbReference type="Proteomes" id="UP000593567"/>
    </source>
</evidence>
<keyword evidence="8" id="KW-1185">Reference proteome</keyword>
<dbReference type="EMBL" id="VXIV02000538">
    <property type="protein sequence ID" value="KAF6037636.1"/>
    <property type="molecule type" value="Genomic_DNA"/>
</dbReference>
<feature type="domain" description="C2H2-type" evidence="6">
    <location>
        <begin position="63"/>
        <end position="90"/>
    </location>
</feature>
<dbReference type="PROSITE" id="PS00028">
    <property type="entry name" value="ZINC_FINGER_C2H2_1"/>
    <property type="match status" value="3"/>
</dbReference>
<sequence length="298" mass="34028">MSTSSSKENKVGAEDICEKIADNQQPKSITTGKKFVCEICNASFTMIGNLNRHKKGHSNHRPYTCKFCLRGFLRRTSYNEHIRLHTGEKPYQCETCLQKFVRKKCHQKHIRACKENSLSKGKNPTSQENFINSFRGLTVSPSVSMTKPVLAEDQPLDLSVRKVQFNNINGSQLKQTRMKKLIKKGLQFYLPFTTAYGEYVTILPIDNSPTSLSNENESQSYSPLHQSDSRLTPAHSIEPVALHQLQDSGINQLWPCRYCQVYFTDSVQLREHMSCHDTVKPSTCTVRREVCKNSTKFL</sequence>
<dbReference type="SUPFAM" id="SSF57667">
    <property type="entry name" value="beta-beta-alpha zinc fingers"/>
    <property type="match status" value="2"/>
</dbReference>
<dbReference type="AlphaFoldDB" id="A0A7J7KJY1"/>
<evidence type="ECO:0000256" key="2">
    <source>
        <dbReference type="ARBA" id="ARBA00022737"/>
    </source>
</evidence>
<dbReference type="Proteomes" id="UP000593567">
    <property type="component" value="Unassembled WGS sequence"/>
</dbReference>
<dbReference type="Gene3D" id="3.30.160.60">
    <property type="entry name" value="Classic Zinc Finger"/>
    <property type="match status" value="3"/>
</dbReference>
<dbReference type="InterPro" id="IPR036236">
    <property type="entry name" value="Znf_C2H2_sf"/>
</dbReference>
<dbReference type="OrthoDB" id="6086597at2759"/>
<evidence type="ECO:0000256" key="3">
    <source>
        <dbReference type="ARBA" id="ARBA00022771"/>
    </source>
</evidence>
<evidence type="ECO:0000259" key="6">
    <source>
        <dbReference type="PROSITE" id="PS50157"/>
    </source>
</evidence>
<evidence type="ECO:0000256" key="4">
    <source>
        <dbReference type="ARBA" id="ARBA00022833"/>
    </source>
</evidence>
<keyword evidence="1" id="KW-0479">Metal-binding</keyword>
<dbReference type="GO" id="GO:0008270">
    <property type="term" value="F:zinc ion binding"/>
    <property type="evidence" value="ECO:0007669"/>
    <property type="project" value="UniProtKB-KW"/>
</dbReference>
<dbReference type="GO" id="GO:0005634">
    <property type="term" value="C:nucleus"/>
    <property type="evidence" value="ECO:0007669"/>
    <property type="project" value="TreeGrafter"/>
</dbReference>
<dbReference type="PANTHER" id="PTHR24409:SF324">
    <property type="entry name" value="ZINC FINGER PROTEIN 131"/>
    <property type="match status" value="1"/>
</dbReference>
<keyword evidence="2" id="KW-0677">Repeat</keyword>
<dbReference type="Pfam" id="PF12874">
    <property type="entry name" value="zf-met"/>
    <property type="match status" value="1"/>
</dbReference>
<feature type="domain" description="C2H2-type" evidence="6">
    <location>
        <begin position="35"/>
        <end position="62"/>
    </location>
</feature>
<proteinExistence type="predicted"/>
<dbReference type="PROSITE" id="PS50157">
    <property type="entry name" value="ZINC_FINGER_C2H2_2"/>
    <property type="match status" value="3"/>
</dbReference>
<comment type="caution">
    <text evidence="7">The sequence shown here is derived from an EMBL/GenBank/DDBJ whole genome shotgun (WGS) entry which is preliminary data.</text>
</comment>
<reference evidence="7" key="1">
    <citation type="submission" date="2020-06" db="EMBL/GenBank/DDBJ databases">
        <title>Draft genome of Bugula neritina, a colonial animal packing powerful symbionts and potential medicines.</title>
        <authorList>
            <person name="Rayko M."/>
        </authorList>
    </citation>
    <scope>NUCLEOTIDE SEQUENCE [LARGE SCALE GENOMIC DNA]</scope>
    <source>
        <strain evidence="7">Kwan_BN1</strain>
    </source>
</reference>
<dbReference type="SMART" id="SM00355">
    <property type="entry name" value="ZnF_C2H2"/>
    <property type="match status" value="4"/>
</dbReference>
<accession>A0A7J7KJY1</accession>
<dbReference type="GO" id="GO:0000977">
    <property type="term" value="F:RNA polymerase II transcription regulatory region sequence-specific DNA binding"/>
    <property type="evidence" value="ECO:0007669"/>
    <property type="project" value="TreeGrafter"/>
</dbReference>
<protein>
    <recommendedName>
        <fullName evidence="6">C2H2-type domain-containing protein</fullName>
    </recommendedName>
</protein>
<dbReference type="PANTHER" id="PTHR24409">
    <property type="entry name" value="ZINC FINGER PROTEIN 142"/>
    <property type="match status" value="1"/>
</dbReference>
<dbReference type="InterPro" id="IPR013087">
    <property type="entry name" value="Znf_C2H2_type"/>
</dbReference>
<keyword evidence="3 5" id="KW-0863">Zinc-finger</keyword>
<evidence type="ECO:0000256" key="5">
    <source>
        <dbReference type="PROSITE-ProRule" id="PRU00042"/>
    </source>
</evidence>